<dbReference type="KEGG" id="bor:COCMIDRAFT_92890"/>
<feature type="region of interest" description="Disordered" evidence="1">
    <location>
        <begin position="545"/>
        <end position="579"/>
    </location>
</feature>
<keyword evidence="2" id="KW-0472">Membrane</keyword>
<dbReference type="InterPro" id="IPR011043">
    <property type="entry name" value="Gal_Oxase/kelch_b-propeller"/>
</dbReference>
<keyword evidence="2" id="KW-0812">Transmembrane</keyword>
<dbReference type="RefSeq" id="XP_007687054.1">
    <property type="nucleotide sequence ID" value="XM_007688864.1"/>
</dbReference>
<dbReference type="SUPFAM" id="SSF50965">
    <property type="entry name" value="Galactose oxidase, central domain"/>
    <property type="match status" value="1"/>
</dbReference>
<feature type="transmembrane region" description="Helical" evidence="2">
    <location>
        <begin position="385"/>
        <end position="410"/>
    </location>
</feature>
<protein>
    <submittedName>
        <fullName evidence="3">Uncharacterized protein</fullName>
    </submittedName>
</protein>
<feature type="compositionally biased region" description="Low complexity" evidence="1">
    <location>
        <begin position="562"/>
        <end position="573"/>
    </location>
</feature>
<dbReference type="STRING" id="930090.W6Z3V4"/>
<keyword evidence="2" id="KW-1133">Transmembrane helix</keyword>
<dbReference type="eggNOG" id="ENOG502RYQG">
    <property type="taxonomic scope" value="Eukaryota"/>
</dbReference>
<dbReference type="AlphaFoldDB" id="W6Z3V4"/>
<keyword evidence="4" id="KW-1185">Reference proteome</keyword>
<reference evidence="3 4" key="1">
    <citation type="journal article" date="2013" name="PLoS Genet.">
        <title>Comparative genome structure, secondary metabolite, and effector coding capacity across Cochliobolus pathogens.</title>
        <authorList>
            <person name="Condon B.J."/>
            <person name="Leng Y."/>
            <person name="Wu D."/>
            <person name="Bushley K.E."/>
            <person name="Ohm R.A."/>
            <person name="Otillar R."/>
            <person name="Martin J."/>
            <person name="Schackwitz W."/>
            <person name="Grimwood J."/>
            <person name="MohdZainudin N."/>
            <person name="Xue C."/>
            <person name="Wang R."/>
            <person name="Manning V.A."/>
            <person name="Dhillon B."/>
            <person name="Tu Z.J."/>
            <person name="Steffenson B.J."/>
            <person name="Salamov A."/>
            <person name="Sun H."/>
            <person name="Lowry S."/>
            <person name="LaButti K."/>
            <person name="Han J."/>
            <person name="Copeland A."/>
            <person name="Lindquist E."/>
            <person name="Barry K."/>
            <person name="Schmutz J."/>
            <person name="Baker S.E."/>
            <person name="Ciuffetti L.M."/>
            <person name="Grigoriev I.V."/>
            <person name="Zhong S."/>
            <person name="Turgeon B.G."/>
        </authorList>
    </citation>
    <scope>NUCLEOTIDE SEQUENCE [LARGE SCALE GENOMIC DNA]</scope>
    <source>
        <strain evidence="3 4">ATCC 44560</strain>
    </source>
</reference>
<evidence type="ECO:0000256" key="1">
    <source>
        <dbReference type="SAM" id="MobiDB-lite"/>
    </source>
</evidence>
<accession>W6Z3V4</accession>
<feature type="region of interest" description="Disordered" evidence="1">
    <location>
        <begin position="512"/>
        <end position="533"/>
    </location>
</feature>
<evidence type="ECO:0000313" key="4">
    <source>
        <dbReference type="Proteomes" id="UP000054032"/>
    </source>
</evidence>
<organism evidence="3 4">
    <name type="scientific">Bipolaris oryzae ATCC 44560</name>
    <dbReference type="NCBI Taxonomy" id="930090"/>
    <lineage>
        <taxon>Eukaryota</taxon>
        <taxon>Fungi</taxon>
        <taxon>Dikarya</taxon>
        <taxon>Ascomycota</taxon>
        <taxon>Pezizomycotina</taxon>
        <taxon>Dothideomycetes</taxon>
        <taxon>Pleosporomycetidae</taxon>
        <taxon>Pleosporales</taxon>
        <taxon>Pleosporineae</taxon>
        <taxon>Pleosporaceae</taxon>
        <taxon>Bipolaris</taxon>
    </lineage>
</organism>
<sequence length="824" mass="87697">MGTPKPIYPLKEHCSIIYEETLYVYSPAGFQSLKLEEGAKWQALPMDVSLTGGRCVKAVPNGNTRDAKLFIVGGRVNATASDWNYPGLMHYTFSTKKWDWQRSESWNTQERINHGAAYLQDSQKILVYSGSQADGGGPSAETFLISTVAPYSVVGLPSAGAPLTVNPMLMESNANTALLVGGGASNTAVWKFTEATGWQDLGVTLQQPITNEDAVKCSIISNKEGGVALQKFDMSVSPNTVERILLLNKDGSPAAPGTRVGGKTGGKTKRVTLNNWSPYNETLAPTTTRSSYSLAQGNDGTVVASGGNDQEPIALFNAQQNSWMNASAVFEGQQVLANSVSSSSVSTTATATASASASVSASPTSTEAAASPPGPPGPPDNKGRMLTVLGATLGTIFGIALILILILFCLKYRKNKSKKNAYVEKNDRMSFADRGAAFMKEAGGSVASYPRNNESTTSLAIIQGRGGGHKKNMASDASTAGLVKKTSPLGYSEQYSEPYELAKFDLKPEPVEPMVRQNSSRTAQPAPRARSSGWSRYFANNEATNLASAPPADRSTFASDRTSTASQSQYTSSNMHSLRPSQHIAPLEIPKFSDGQRLSSVASGSPTLGTPTSVLPHQMQPMQAELARANSNASSISAFSHHEVHRPVDNWTPMDNGRRTSSNYTGSVAIDHGKFDGTSSYYPDGTDSFYPKSNFSSFYPGQGNTPTIPDFRDSTATTFPSGAPPPVPTEQMPQSKFGSMYPPNPQLGLPHERESVATLFPGGPGGAAAHQDTALPSPKFTSFFATPRAGHESTVTMFPGPAHTVGEAKKEQSDMSWLNLGQSR</sequence>
<gene>
    <name evidence="3" type="ORF">COCMIDRAFT_92890</name>
</gene>
<feature type="region of interest" description="Disordered" evidence="1">
    <location>
        <begin position="354"/>
        <end position="382"/>
    </location>
</feature>
<dbReference type="EMBL" id="KI963966">
    <property type="protein sequence ID" value="EUC46432.1"/>
    <property type="molecule type" value="Genomic_DNA"/>
</dbReference>
<name>W6Z3V4_COCMI</name>
<evidence type="ECO:0000256" key="2">
    <source>
        <dbReference type="SAM" id="Phobius"/>
    </source>
</evidence>
<dbReference type="Proteomes" id="UP000054032">
    <property type="component" value="Unassembled WGS sequence"/>
</dbReference>
<dbReference type="GeneID" id="19128165"/>
<feature type="compositionally biased region" description="Low complexity" evidence="1">
    <location>
        <begin position="354"/>
        <end position="371"/>
    </location>
</feature>
<evidence type="ECO:0000313" key="3">
    <source>
        <dbReference type="EMBL" id="EUC46432.1"/>
    </source>
</evidence>
<dbReference type="HOGENOM" id="CLU_013054_0_0_1"/>
<proteinExistence type="predicted"/>
<dbReference type="OrthoDB" id="5352000at2759"/>